<proteinExistence type="predicted"/>
<feature type="transmembrane region" description="Helical" evidence="1">
    <location>
        <begin position="32"/>
        <end position="59"/>
    </location>
</feature>
<accession>A0ABX5GVS3</accession>
<keyword evidence="1" id="KW-0472">Membrane</keyword>
<name>A0ABX5GVS3_9GAMM</name>
<evidence type="ECO:0000313" key="2">
    <source>
        <dbReference type="EMBL" id="PSW99068.1"/>
    </source>
</evidence>
<evidence type="ECO:0000256" key="1">
    <source>
        <dbReference type="SAM" id="Phobius"/>
    </source>
</evidence>
<evidence type="ECO:0000313" key="3">
    <source>
        <dbReference type="Proteomes" id="UP000241190"/>
    </source>
</evidence>
<reference evidence="2 3" key="1">
    <citation type="submission" date="2018-03" db="EMBL/GenBank/DDBJ databases">
        <title>Whole genome sequencing of Histamine producing bacteria.</title>
        <authorList>
            <person name="Butler K."/>
        </authorList>
    </citation>
    <scope>NUCLEOTIDE SEQUENCE [LARGE SCALE GENOMIC DNA]</scope>
    <source>
        <strain evidence="2 3">ATCC 51761</strain>
    </source>
</reference>
<dbReference type="EMBL" id="PYOP01000004">
    <property type="protein sequence ID" value="PSW99068.1"/>
    <property type="molecule type" value="Genomic_DNA"/>
</dbReference>
<protein>
    <submittedName>
        <fullName evidence="2">Uncharacterized protein</fullName>
    </submittedName>
</protein>
<dbReference type="Proteomes" id="UP000241190">
    <property type="component" value="Unassembled WGS sequence"/>
</dbReference>
<sequence>MLRCSARKQKPISSFFIINSHISYPHLSQITYLLPITYCLLLTAYCLLLTAYCLLLTAYCK</sequence>
<keyword evidence="3" id="KW-1185">Reference proteome</keyword>
<gene>
    <name evidence="2" type="ORF">C9J52_03465</name>
</gene>
<organism evidence="2 3">
    <name type="scientific">Photobacterium iliopiscarium</name>
    <dbReference type="NCBI Taxonomy" id="56192"/>
    <lineage>
        <taxon>Bacteria</taxon>
        <taxon>Pseudomonadati</taxon>
        <taxon>Pseudomonadota</taxon>
        <taxon>Gammaproteobacteria</taxon>
        <taxon>Vibrionales</taxon>
        <taxon>Vibrionaceae</taxon>
        <taxon>Photobacterium</taxon>
    </lineage>
</organism>
<keyword evidence="1" id="KW-0812">Transmembrane</keyword>
<comment type="caution">
    <text evidence="2">The sequence shown here is derived from an EMBL/GenBank/DDBJ whole genome shotgun (WGS) entry which is preliminary data.</text>
</comment>
<keyword evidence="1" id="KW-1133">Transmembrane helix</keyword>